<dbReference type="InterPro" id="IPR008284">
    <property type="entry name" value="MoCF_biosynth_CS"/>
</dbReference>
<dbReference type="EMBL" id="JACHMV010000001">
    <property type="protein sequence ID" value="MBB4777809.1"/>
    <property type="molecule type" value="Genomic_DNA"/>
</dbReference>
<dbReference type="PANTHER" id="PTHR10192">
    <property type="entry name" value="MOLYBDOPTERIN BIOSYNTHESIS PROTEIN"/>
    <property type="match status" value="1"/>
</dbReference>
<keyword evidence="7 11" id="KW-0479">Metal-binding</keyword>
<keyword evidence="8 11" id="KW-0460">Magnesium</keyword>
<dbReference type="Proteomes" id="UP001501427">
    <property type="component" value="Unassembled WGS sequence"/>
</dbReference>
<comment type="cofactor">
    <cofactor evidence="1 11">
        <name>Mg(2+)</name>
        <dbReference type="ChEBI" id="CHEBI:18420"/>
    </cofactor>
</comment>
<dbReference type="InterPro" id="IPR005110">
    <property type="entry name" value="MoeA_linker/N"/>
</dbReference>
<evidence type="ECO:0000256" key="1">
    <source>
        <dbReference type="ARBA" id="ARBA00001946"/>
    </source>
</evidence>
<evidence type="ECO:0000313" key="15">
    <source>
        <dbReference type="Proteomes" id="UP000549343"/>
    </source>
</evidence>
<keyword evidence="5 11" id="KW-0500">Molybdenum</keyword>
<dbReference type="GO" id="GO:0006777">
    <property type="term" value="P:Mo-molybdopterin cofactor biosynthetic process"/>
    <property type="evidence" value="ECO:0007669"/>
    <property type="project" value="UniProtKB-UniRule"/>
</dbReference>
<evidence type="ECO:0000256" key="11">
    <source>
        <dbReference type="RuleBase" id="RU365090"/>
    </source>
</evidence>
<reference evidence="13" key="3">
    <citation type="submission" date="2023-12" db="EMBL/GenBank/DDBJ databases">
        <authorList>
            <person name="Sun Q."/>
            <person name="Inoue M."/>
        </authorList>
    </citation>
    <scope>NUCLEOTIDE SEQUENCE</scope>
    <source>
        <strain evidence="13">JCM 10667</strain>
    </source>
</reference>
<keyword evidence="6 11" id="KW-0808">Transferase</keyword>
<dbReference type="SMART" id="SM00852">
    <property type="entry name" value="MoCF_biosynth"/>
    <property type="match status" value="1"/>
</dbReference>
<dbReference type="GO" id="GO:0046872">
    <property type="term" value="F:metal ion binding"/>
    <property type="evidence" value="ECO:0007669"/>
    <property type="project" value="UniProtKB-UniRule"/>
</dbReference>
<dbReference type="GO" id="GO:0061599">
    <property type="term" value="F:molybdopterin molybdotransferase activity"/>
    <property type="evidence" value="ECO:0007669"/>
    <property type="project" value="UniProtKB-UniRule"/>
</dbReference>
<evidence type="ECO:0000256" key="4">
    <source>
        <dbReference type="ARBA" id="ARBA00010763"/>
    </source>
</evidence>
<evidence type="ECO:0000313" key="13">
    <source>
        <dbReference type="EMBL" id="GAA0551915.1"/>
    </source>
</evidence>
<evidence type="ECO:0000256" key="8">
    <source>
        <dbReference type="ARBA" id="ARBA00022842"/>
    </source>
</evidence>
<feature type="domain" description="MoaB/Mog" evidence="12">
    <location>
        <begin position="179"/>
        <end position="316"/>
    </location>
</feature>
<dbReference type="FunFam" id="3.40.980.10:FF:000004">
    <property type="entry name" value="Molybdopterin molybdenumtransferase"/>
    <property type="match status" value="1"/>
</dbReference>
<dbReference type="PROSITE" id="PS01079">
    <property type="entry name" value="MOCF_BIOSYNTHESIS_2"/>
    <property type="match status" value="1"/>
</dbReference>
<comment type="caution">
    <text evidence="14">The sequence shown here is derived from an EMBL/GenBank/DDBJ whole genome shotgun (WGS) entry which is preliminary data.</text>
</comment>
<reference evidence="13 16" key="1">
    <citation type="journal article" date="2019" name="Int. J. Syst. Evol. Microbiol.">
        <title>The Global Catalogue of Microorganisms (GCM) 10K type strain sequencing project: providing services to taxonomists for standard genome sequencing and annotation.</title>
        <authorList>
            <consortium name="The Broad Institute Genomics Platform"/>
            <consortium name="The Broad Institute Genome Sequencing Center for Infectious Disease"/>
            <person name="Wu L."/>
            <person name="Ma J."/>
        </authorList>
    </citation>
    <scope>NUCLEOTIDE SEQUENCE [LARGE SCALE GENOMIC DNA]</scope>
    <source>
        <strain evidence="13 16">JCM 10667</strain>
    </source>
</reference>
<evidence type="ECO:0000256" key="5">
    <source>
        <dbReference type="ARBA" id="ARBA00022505"/>
    </source>
</evidence>
<evidence type="ECO:0000256" key="2">
    <source>
        <dbReference type="ARBA" id="ARBA00002901"/>
    </source>
</evidence>
<dbReference type="Pfam" id="PF03453">
    <property type="entry name" value="MoeA_N"/>
    <property type="match status" value="1"/>
</dbReference>
<comment type="similarity">
    <text evidence="4 11">Belongs to the MoeA family.</text>
</comment>
<dbReference type="RefSeq" id="WP_184888513.1">
    <property type="nucleotide sequence ID" value="NZ_BAAAHD010000010.1"/>
</dbReference>
<keyword evidence="9 11" id="KW-0501">Molybdenum cofactor biosynthesis</keyword>
<dbReference type="UniPathway" id="UPA00344"/>
<sequence length="402" mass="41551">MRSVDEHLTEILGSVAALPPLDMALLEAQGTVLAEPVSAQAPLPPFDNSAMDGYVVVAADIAAASETSPVTLPVVGDIVAGDTGVSAIAPGLTARIMTGAPMPAGADAVIPVEWTDGGNATVRVSRSAPAGNYIRRAGEDVRAGQVVVAAGTRLGAPQIGMIAAVGRARVTVRPRPRVVVVATGDELREPGSPLGHGQIWESNGYMLTAAVVEAGGVGFRQATVEDEPGKVLEMLEDQLVRADAIVTTGGVSMGTKDVVKEVLTGTGTVNFHKVRMRPGKPQGFGLLEGTPVFTLPGNPVSAYVSFQVFVRPALRAMQGLEPDPLPMVSAVLAEEVASPAGLRHFLRGNLSFDRGTYTVTAAEVQGSHQLGSLATANSLIQVPEDIETLPAGSRVDVMRLPS</sequence>
<dbReference type="InterPro" id="IPR036135">
    <property type="entry name" value="MoeA_linker/N_sf"/>
</dbReference>
<dbReference type="SUPFAM" id="SSF63882">
    <property type="entry name" value="MoeA N-terminal region -like"/>
    <property type="match status" value="1"/>
</dbReference>
<comment type="pathway">
    <text evidence="3 11">Cofactor biosynthesis; molybdopterin biosynthesis.</text>
</comment>
<evidence type="ECO:0000259" key="12">
    <source>
        <dbReference type="SMART" id="SM00852"/>
    </source>
</evidence>
<dbReference type="NCBIfam" id="NF045515">
    <property type="entry name" value="Glp_gephyrin"/>
    <property type="match status" value="1"/>
</dbReference>
<gene>
    <name evidence="14" type="ORF">F4557_006227</name>
    <name evidence="13" type="ORF">GCM10009546_12470</name>
</gene>
<keyword evidence="16" id="KW-1185">Reference proteome</keyword>
<dbReference type="NCBIfam" id="TIGR00177">
    <property type="entry name" value="molyb_syn"/>
    <property type="match status" value="1"/>
</dbReference>
<dbReference type="InterPro" id="IPR036688">
    <property type="entry name" value="MoeA_C_domain_IV_sf"/>
</dbReference>
<dbReference type="Gene3D" id="2.170.190.11">
    <property type="entry name" value="Molybdopterin biosynthesis moea protein, domain 3"/>
    <property type="match status" value="1"/>
</dbReference>
<evidence type="ECO:0000256" key="10">
    <source>
        <dbReference type="ARBA" id="ARBA00047317"/>
    </source>
</evidence>
<dbReference type="AlphaFoldDB" id="A0A7W7IIT8"/>
<dbReference type="Proteomes" id="UP000549343">
    <property type="component" value="Unassembled WGS sequence"/>
</dbReference>
<dbReference type="GO" id="GO:0005829">
    <property type="term" value="C:cytosol"/>
    <property type="evidence" value="ECO:0007669"/>
    <property type="project" value="TreeGrafter"/>
</dbReference>
<evidence type="ECO:0000256" key="9">
    <source>
        <dbReference type="ARBA" id="ARBA00023150"/>
    </source>
</evidence>
<dbReference type="InterPro" id="IPR038987">
    <property type="entry name" value="MoeA-like"/>
</dbReference>
<evidence type="ECO:0000313" key="16">
    <source>
        <dbReference type="Proteomes" id="UP001501427"/>
    </source>
</evidence>
<dbReference type="InterPro" id="IPR001453">
    <property type="entry name" value="MoaB/Mog_dom"/>
</dbReference>
<evidence type="ECO:0000256" key="7">
    <source>
        <dbReference type="ARBA" id="ARBA00022723"/>
    </source>
</evidence>
<dbReference type="Pfam" id="PF03454">
    <property type="entry name" value="MoeA_C"/>
    <property type="match status" value="1"/>
</dbReference>
<proteinExistence type="inferred from homology"/>
<evidence type="ECO:0000313" key="14">
    <source>
        <dbReference type="EMBL" id="MBB4777809.1"/>
    </source>
</evidence>
<dbReference type="Gene3D" id="2.40.340.10">
    <property type="entry name" value="MoeA, C-terminal, domain IV"/>
    <property type="match status" value="1"/>
</dbReference>
<dbReference type="Pfam" id="PF00994">
    <property type="entry name" value="MoCF_biosynth"/>
    <property type="match status" value="1"/>
</dbReference>
<evidence type="ECO:0000256" key="3">
    <source>
        <dbReference type="ARBA" id="ARBA00005046"/>
    </source>
</evidence>
<dbReference type="EC" id="2.10.1.1" evidence="11"/>
<dbReference type="InterPro" id="IPR005111">
    <property type="entry name" value="MoeA_C_domain_IV"/>
</dbReference>
<dbReference type="PANTHER" id="PTHR10192:SF5">
    <property type="entry name" value="GEPHYRIN"/>
    <property type="match status" value="1"/>
</dbReference>
<dbReference type="Gene3D" id="3.90.105.10">
    <property type="entry name" value="Molybdopterin biosynthesis moea protein, domain 2"/>
    <property type="match status" value="1"/>
</dbReference>
<dbReference type="SUPFAM" id="SSF53218">
    <property type="entry name" value="Molybdenum cofactor biosynthesis proteins"/>
    <property type="match status" value="1"/>
</dbReference>
<accession>A0A7W7IIT8</accession>
<evidence type="ECO:0000256" key="6">
    <source>
        <dbReference type="ARBA" id="ARBA00022679"/>
    </source>
</evidence>
<organism evidence="14 15">
    <name type="scientific">Actinomadura livida</name>
    <dbReference type="NCBI Taxonomy" id="79909"/>
    <lineage>
        <taxon>Bacteria</taxon>
        <taxon>Bacillati</taxon>
        <taxon>Actinomycetota</taxon>
        <taxon>Actinomycetes</taxon>
        <taxon>Streptosporangiales</taxon>
        <taxon>Thermomonosporaceae</taxon>
        <taxon>Actinomadura</taxon>
    </lineage>
</organism>
<comment type="function">
    <text evidence="2 11">Catalyzes the insertion of molybdate into adenylated molybdopterin with the concomitant release of AMP.</text>
</comment>
<dbReference type="Gene3D" id="3.40.980.10">
    <property type="entry name" value="MoaB/Mog-like domain"/>
    <property type="match status" value="1"/>
</dbReference>
<reference evidence="14 15" key="2">
    <citation type="submission" date="2020-08" db="EMBL/GenBank/DDBJ databases">
        <title>Sequencing the genomes of 1000 actinobacteria strains.</title>
        <authorList>
            <person name="Klenk H.-P."/>
        </authorList>
    </citation>
    <scope>NUCLEOTIDE SEQUENCE [LARGE SCALE GENOMIC DNA]</scope>
    <source>
        <strain evidence="14 15">DSM 44772</strain>
    </source>
</reference>
<name>A0A7W7IIT8_9ACTN</name>
<protein>
    <recommendedName>
        <fullName evidence="11">Molybdopterin molybdenumtransferase</fullName>
        <ecNumber evidence="11">2.10.1.1</ecNumber>
    </recommendedName>
</protein>
<comment type="catalytic activity">
    <reaction evidence="10">
        <text>adenylyl-molybdopterin + molybdate = Mo-molybdopterin + AMP + H(+)</text>
        <dbReference type="Rhea" id="RHEA:35047"/>
        <dbReference type="ChEBI" id="CHEBI:15378"/>
        <dbReference type="ChEBI" id="CHEBI:36264"/>
        <dbReference type="ChEBI" id="CHEBI:62727"/>
        <dbReference type="ChEBI" id="CHEBI:71302"/>
        <dbReference type="ChEBI" id="CHEBI:456215"/>
        <dbReference type="EC" id="2.10.1.1"/>
    </reaction>
</comment>
<dbReference type="CDD" id="cd00887">
    <property type="entry name" value="MoeA"/>
    <property type="match status" value="1"/>
</dbReference>
<dbReference type="InterPro" id="IPR036425">
    <property type="entry name" value="MoaB/Mog-like_dom_sf"/>
</dbReference>
<dbReference type="SUPFAM" id="SSF63867">
    <property type="entry name" value="MoeA C-terminal domain-like"/>
    <property type="match status" value="1"/>
</dbReference>
<dbReference type="EMBL" id="BAAAHD010000010">
    <property type="protein sequence ID" value="GAA0551915.1"/>
    <property type="molecule type" value="Genomic_DNA"/>
</dbReference>